<organism evidence="2 3">
    <name type="scientific">Patella caerulea</name>
    <name type="common">Rayed Mediterranean limpet</name>
    <dbReference type="NCBI Taxonomy" id="87958"/>
    <lineage>
        <taxon>Eukaryota</taxon>
        <taxon>Metazoa</taxon>
        <taxon>Spiralia</taxon>
        <taxon>Lophotrochozoa</taxon>
        <taxon>Mollusca</taxon>
        <taxon>Gastropoda</taxon>
        <taxon>Patellogastropoda</taxon>
        <taxon>Patelloidea</taxon>
        <taxon>Patellidae</taxon>
        <taxon>Patella</taxon>
    </lineage>
</organism>
<dbReference type="InterPro" id="IPR048324">
    <property type="entry name" value="ZSWIM1-3_RNaseH-like"/>
</dbReference>
<accession>A0AAN8JUF2</accession>
<dbReference type="EMBL" id="JAZGQO010000007">
    <property type="protein sequence ID" value="KAK6181805.1"/>
    <property type="molecule type" value="Genomic_DNA"/>
</dbReference>
<dbReference type="AlphaFoldDB" id="A0AAN8JUF2"/>
<evidence type="ECO:0000313" key="3">
    <source>
        <dbReference type="Proteomes" id="UP001347796"/>
    </source>
</evidence>
<dbReference type="Pfam" id="PF21056">
    <property type="entry name" value="ZSWIM1-3_RNaseH-like"/>
    <property type="match status" value="1"/>
</dbReference>
<evidence type="ECO:0000259" key="1">
    <source>
        <dbReference type="Pfam" id="PF21056"/>
    </source>
</evidence>
<gene>
    <name evidence="2" type="ORF">SNE40_009589</name>
</gene>
<keyword evidence="3" id="KW-1185">Reference proteome</keyword>
<dbReference type="PANTHER" id="PTHR31569">
    <property type="entry name" value="SWIM-TYPE DOMAIN-CONTAINING PROTEIN"/>
    <property type="match status" value="1"/>
</dbReference>
<reference evidence="2 3" key="1">
    <citation type="submission" date="2024-01" db="EMBL/GenBank/DDBJ databases">
        <title>The genome of the rayed Mediterranean limpet Patella caerulea (Linnaeus, 1758).</title>
        <authorList>
            <person name="Anh-Thu Weber A."/>
            <person name="Halstead-Nussloch G."/>
        </authorList>
    </citation>
    <scope>NUCLEOTIDE SEQUENCE [LARGE SCALE GENOMIC DNA]</scope>
    <source>
        <strain evidence="2">AATW-2023a</strain>
        <tissue evidence="2">Whole specimen</tissue>
    </source>
</reference>
<proteinExistence type="predicted"/>
<feature type="domain" description="ZSWIM1/3 RNaseH-like" evidence="1">
    <location>
        <begin position="3"/>
        <end position="44"/>
    </location>
</feature>
<protein>
    <recommendedName>
        <fullName evidence="1">ZSWIM1/3 RNaseH-like domain-containing protein</fullName>
    </recommendedName>
</protein>
<name>A0AAN8JUF2_PATCE</name>
<comment type="caution">
    <text evidence="2">The sequence shown here is derived from an EMBL/GenBank/DDBJ whole genome shotgun (WGS) entry which is preliminary data.</text>
</comment>
<dbReference type="PANTHER" id="PTHR31569:SF4">
    <property type="entry name" value="SWIM-TYPE DOMAIN-CONTAINING PROTEIN"/>
    <property type="match status" value="1"/>
</dbReference>
<dbReference type="InterPro" id="IPR052579">
    <property type="entry name" value="Zinc_finger_SWIM"/>
</dbReference>
<evidence type="ECO:0000313" key="2">
    <source>
        <dbReference type="EMBL" id="KAK6181805.1"/>
    </source>
</evidence>
<dbReference type="Proteomes" id="UP001347796">
    <property type="component" value="Unassembled WGS sequence"/>
</dbReference>
<sequence length="113" mass="13128">MTISMLVNKFKERNPDWKDIIVIMADKDMVERDVLTEKMPGADIQICLFHVMRSLRREVSTDKLGISAGERDMSLEFLTKIAHACSEEEYQGFYDEFTNSVPRCVMEYLKKIG</sequence>